<evidence type="ECO:0000313" key="3">
    <source>
        <dbReference type="Proteomes" id="UP000078240"/>
    </source>
</evidence>
<dbReference type="EMBL" id="LSBH01000003">
    <property type="protein sequence ID" value="OAQ81791.1"/>
    <property type="molecule type" value="Genomic_DNA"/>
</dbReference>
<dbReference type="AlphaFoldDB" id="A0A179GX26"/>
<reference evidence="2 3" key="1">
    <citation type="submission" date="2016-01" db="EMBL/GenBank/DDBJ databases">
        <title>Biosynthesis of antibiotic leucinostatins and their inhibition on Phytophthora in bio-control Purpureocillium lilacinum.</title>
        <authorList>
            <person name="Wang G."/>
            <person name="Liu Z."/>
            <person name="Lin R."/>
            <person name="Li E."/>
            <person name="Mao Z."/>
            <person name="Ling J."/>
            <person name="Yin W."/>
            <person name="Xie B."/>
        </authorList>
    </citation>
    <scope>NUCLEOTIDE SEQUENCE [LARGE SCALE GENOMIC DNA]</scope>
    <source>
        <strain evidence="2">PLBJ-1</strain>
    </source>
</reference>
<proteinExistence type="predicted"/>
<organism evidence="2 3">
    <name type="scientific">Purpureocillium lilacinum</name>
    <name type="common">Paecilomyces lilacinus</name>
    <dbReference type="NCBI Taxonomy" id="33203"/>
    <lineage>
        <taxon>Eukaryota</taxon>
        <taxon>Fungi</taxon>
        <taxon>Dikarya</taxon>
        <taxon>Ascomycota</taxon>
        <taxon>Pezizomycotina</taxon>
        <taxon>Sordariomycetes</taxon>
        <taxon>Hypocreomycetidae</taxon>
        <taxon>Hypocreales</taxon>
        <taxon>Ophiocordycipitaceae</taxon>
        <taxon>Purpureocillium</taxon>
    </lineage>
</organism>
<dbReference type="Proteomes" id="UP000078240">
    <property type="component" value="Unassembled WGS sequence"/>
</dbReference>
<evidence type="ECO:0000313" key="2">
    <source>
        <dbReference type="EMBL" id="OAQ81791.1"/>
    </source>
</evidence>
<feature type="compositionally biased region" description="Low complexity" evidence="1">
    <location>
        <begin position="83"/>
        <end position="101"/>
    </location>
</feature>
<accession>A0A179GX26</accession>
<gene>
    <name evidence="2" type="ORF">VFPBJ_04375</name>
</gene>
<comment type="caution">
    <text evidence="2">The sequence shown here is derived from an EMBL/GenBank/DDBJ whole genome shotgun (WGS) entry which is preliminary data.</text>
</comment>
<evidence type="ECO:0000256" key="1">
    <source>
        <dbReference type="SAM" id="MobiDB-lite"/>
    </source>
</evidence>
<name>A0A179GX26_PURLI</name>
<sequence>MAQLGLYPSYESSIEHGGSRTRDGQIRLGCGVDRVDEPCWQVQYSMCDRVFSFQGVVRHPNPCNPMMLPSRCSAVGRVLCRTATETATSTPKTSPSSLPPLGSGRRTPPVPCMLQ</sequence>
<feature type="region of interest" description="Disordered" evidence="1">
    <location>
        <begin position="83"/>
        <end position="115"/>
    </location>
</feature>
<protein>
    <submittedName>
        <fullName evidence="2">Uncharacterized protein</fullName>
    </submittedName>
</protein>